<dbReference type="SMART" id="SM00419">
    <property type="entry name" value="HTH_CRP"/>
    <property type="match status" value="1"/>
</dbReference>
<evidence type="ECO:0000259" key="5">
    <source>
        <dbReference type="PROSITE" id="PS51063"/>
    </source>
</evidence>
<dbReference type="EMBL" id="FOMT01000005">
    <property type="protein sequence ID" value="SFF08751.1"/>
    <property type="molecule type" value="Genomic_DNA"/>
</dbReference>
<protein>
    <submittedName>
        <fullName evidence="6">CRP/FNR family transcriptional regulator, anaerobic regulatory protein</fullName>
    </submittedName>
</protein>
<keyword evidence="4" id="KW-0804">Transcription</keyword>
<keyword evidence="1" id="KW-0805">Transcription regulation</keyword>
<dbReference type="Gene3D" id="2.60.120.10">
    <property type="entry name" value="Jelly Rolls"/>
    <property type="match status" value="1"/>
</dbReference>
<name>A0A1I2FWF4_9BACL</name>
<dbReference type="InterPro" id="IPR050397">
    <property type="entry name" value="Env_Response_Regulators"/>
</dbReference>
<evidence type="ECO:0000313" key="7">
    <source>
        <dbReference type="Proteomes" id="UP000198855"/>
    </source>
</evidence>
<evidence type="ECO:0000256" key="1">
    <source>
        <dbReference type="ARBA" id="ARBA00023015"/>
    </source>
</evidence>
<dbReference type="PANTHER" id="PTHR24567">
    <property type="entry name" value="CRP FAMILY TRANSCRIPTIONAL REGULATORY PROTEIN"/>
    <property type="match status" value="1"/>
</dbReference>
<dbReference type="InterPro" id="IPR036388">
    <property type="entry name" value="WH-like_DNA-bd_sf"/>
</dbReference>
<accession>A0A1I2FWF4</accession>
<proteinExistence type="predicted"/>
<dbReference type="AlphaFoldDB" id="A0A1I2FWF4"/>
<dbReference type="GO" id="GO:0003677">
    <property type="term" value="F:DNA binding"/>
    <property type="evidence" value="ECO:0007669"/>
    <property type="project" value="UniProtKB-KW"/>
</dbReference>
<dbReference type="STRING" id="1045775.SAMN05216378_5045"/>
<evidence type="ECO:0000313" key="6">
    <source>
        <dbReference type="EMBL" id="SFF08751.1"/>
    </source>
</evidence>
<evidence type="ECO:0000256" key="2">
    <source>
        <dbReference type="ARBA" id="ARBA00023125"/>
    </source>
</evidence>
<dbReference type="PROSITE" id="PS51063">
    <property type="entry name" value="HTH_CRP_2"/>
    <property type="match status" value="1"/>
</dbReference>
<dbReference type="InterPro" id="IPR036390">
    <property type="entry name" value="WH_DNA-bd_sf"/>
</dbReference>
<feature type="domain" description="HTH crp-type" evidence="5">
    <location>
        <begin position="149"/>
        <end position="216"/>
    </location>
</feature>
<dbReference type="Proteomes" id="UP000198855">
    <property type="component" value="Unassembled WGS sequence"/>
</dbReference>
<gene>
    <name evidence="6" type="ORF">SAMN05216378_5045</name>
</gene>
<dbReference type="PANTHER" id="PTHR24567:SF74">
    <property type="entry name" value="HTH-TYPE TRANSCRIPTIONAL REGULATOR ARCR"/>
    <property type="match status" value="1"/>
</dbReference>
<organism evidence="6 7">
    <name type="scientific">Paenibacillus catalpae</name>
    <dbReference type="NCBI Taxonomy" id="1045775"/>
    <lineage>
        <taxon>Bacteria</taxon>
        <taxon>Bacillati</taxon>
        <taxon>Bacillota</taxon>
        <taxon>Bacilli</taxon>
        <taxon>Bacillales</taxon>
        <taxon>Paenibacillaceae</taxon>
        <taxon>Paenibacillus</taxon>
    </lineage>
</organism>
<dbReference type="SUPFAM" id="SSF51206">
    <property type="entry name" value="cAMP-binding domain-like"/>
    <property type="match status" value="1"/>
</dbReference>
<dbReference type="Gene3D" id="1.10.10.10">
    <property type="entry name" value="Winged helix-like DNA-binding domain superfamily/Winged helix DNA-binding domain"/>
    <property type="match status" value="1"/>
</dbReference>
<evidence type="ECO:0000256" key="4">
    <source>
        <dbReference type="ARBA" id="ARBA00023163"/>
    </source>
</evidence>
<dbReference type="Pfam" id="PF00027">
    <property type="entry name" value="cNMP_binding"/>
    <property type="match status" value="1"/>
</dbReference>
<evidence type="ECO:0000256" key="3">
    <source>
        <dbReference type="ARBA" id="ARBA00023159"/>
    </source>
</evidence>
<dbReference type="CDD" id="cd00038">
    <property type="entry name" value="CAP_ED"/>
    <property type="match status" value="1"/>
</dbReference>
<dbReference type="SUPFAM" id="SSF46785">
    <property type="entry name" value="Winged helix' DNA-binding domain"/>
    <property type="match status" value="1"/>
</dbReference>
<dbReference type="GO" id="GO:0005829">
    <property type="term" value="C:cytosol"/>
    <property type="evidence" value="ECO:0007669"/>
    <property type="project" value="TreeGrafter"/>
</dbReference>
<dbReference type="InterPro" id="IPR014710">
    <property type="entry name" value="RmlC-like_jellyroll"/>
</dbReference>
<dbReference type="InterPro" id="IPR000595">
    <property type="entry name" value="cNMP-bd_dom"/>
</dbReference>
<keyword evidence="7" id="KW-1185">Reference proteome</keyword>
<dbReference type="GO" id="GO:0003700">
    <property type="term" value="F:DNA-binding transcription factor activity"/>
    <property type="evidence" value="ECO:0007669"/>
    <property type="project" value="TreeGrafter"/>
</dbReference>
<dbReference type="Pfam" id="PF13545">
    <property type="entry name" value="HTH_Crp_2"/>
    <property type="match status" value="1"/>
</dbReference>
<dbReference type="InterPro" id="IPR012318">
    <property type="entry name" value="HTH_CRP"/>
</dbReference>
<dbReference type="InterPro" id="IPR018490">
    <property type="entry name" value="cNMP-bd_dom_sf"/>
</dbReference>
<keyword evidence="3" id="KW-0010">Activator</keyword>
<sequence length="223" mass="25514">MIQSEHLSRIFTLFPSLSEISEEDWNQEGIKVLQMEPNYIIEEGQFLEFVVMILEGTVRMYKISASGREITLYRIHSGECCPLMTSSVLGETEYEATACVETTGLVLMVPSAIFRAWTDRYPKFRQFIFKSFAKRIVLLSSLLDSINFKSIRGRISEFLIQLSEQTGNSDTLYITHDSMSVELGTAREVISRTLKGLEKEEIIKLSRGKITIANRETLESYIE</sequence>
<reference evidence="7" key="1">
    <citation type="submission" date="2016-10" db="EMBL/GenBank/DDBJ databases">
        <authorList>
            <person name="Varghese N."/>
            <person name="Submissions S."/>
        </authorList>
    </citation>
    <scope>NUCLEOTIDE SEQUENCE [LARGE SCALE GENOMIC DNA]</scope>
    <source>
        <strain evidence="7">CGMCC 1.10784</strain>
    </source>
</reference>
<keyword evidence="2" id="KW-0238">DNA-binding</keyword>